<dbReference type="EnsemblMetazoa" id="BGLB023473-RA">
    <property type="protein sequence ID" value="BGLB023473-PA"/>
    <property type="gene ID" value="BGLB023473"/>
</dbReference>
<dbReference type="OMA" id="GEDICQM"/>
<dbReference type="VEuPathDB" id="VectorBase:BGLB023473"/>
<dbReference type="KEGG" id="bgt:106054841"/>
<dbReference type="EnsemblMetazoa" id="BGLB023473-RB">
    <property type="protein sequence ID" value="BGLB023473-PB"/>
    <property type="gene ID" value="BGLB023473"/>
</dbReference>
<sequence length="313" mass="35864">MSSRSKATTFFRTTFLNHWNVTNISLTDTPYYRAKFTFPGLSHESFDRDGNPKITSLMMTSVFARGFILNKPLTDSGDTFLDWKIITEDRFTFVSSTHFKMSKQLYNADIPKWPLDVDVSLAYVGNSSMASITSFYNSGDTSEPLWSQVNQVVCVDKVSRKPIPFPDWYKDKYKEKCCMDKGLIIKPFQRPTKTYCMPVVVRWSDTDGYNHTNFASYVHWVVNAIHASLSEQSAEVAKDESSSSAMPLISKEIITNGLKDIQICYLSESLENQSLDVHIWQQDQENHKVYAAIERGKDDICQMQLEYFDTAAE</sequence>
<dbReference type="OrthoDB" id="6278306at2759"/>
<dbReference type="Gene3D" id="3.10.129.10">
    <property type="entry name" value="Hotdog Thioesterase"/>
    <property type="match status" value="1"/>
</dbReference>
<reference evidence="4 5" key="2">
    <citation type="submission" date="2025-04" db="UniProtKB">
        <authorList>
            <consortium name="RefSeq"/>
        </authorList>
    </citation>
    <scope>IDENTIFICATION</scope>
</reference>
<dbReference type="SUPFAM" id="SSF54637">
    <property type="entry name" value="Thioesterase/thiol ester dehydrase-isomerase"/>
    <property type="match status" value="2"/>
</dbReference>
<dbReference type="EnsemblMetazoa" id="BGLB023473-RC">
    <property type="protein sequence ID" value="BGLB023473-PC"/>
    <property type="gene ID" value="BGLB023473"/>
</dbReference>
<name>A0A2C9KTU9_BIOGL</name>
<dbReference type="InterPro" id="IPR029069">
    <property type="entry name" value="HotDog_dom_sf"/>
</dbReference>
<organism evidence="1 2">
    <name type="scientific">Biomphalaria glabrata</name>
    <name type="common">Bloodfluke planorb</name>
    <name type="synonym">Freshwater snail</name>
    <dbReference type="NCBI Taxonomy" id="6526"/>
    <lineage>
        <taxon>Eukaryota</taxon>
        <taxon>Metazoa</taxon>
        <taxon>Spiralia</taxon>
        <taxon>Lophotrochozoa</taxon>
        <taxon>Mollusca</taxon>
        <taxon>Gastropoda</taxon>
        <taxon>Heterobranchia</taxon>
        <taxon>Euthyneura</taxon>
        <taxon>Panpulmonata</taxon>
        <taxon>Hygrophila</taxon>
        <taxon>Lymnaeoidea</taxon>
        <taxon>Planorbidae</taxon>
        <taxon>Biomphalaria</taxon>
    </lineage>
</organism>
<dbReference type="RefSeq" id="XP_013066358.1">
    <property type="nucleotide sequence ID" value="XM_013210904.2"/>
</dbReference>
<dbReference type="GeneID" id="106054841"/>
<evidence type="ECO:0000313" key="4">
    <source>
        <dbReference type="RefSeq" id="XP_013066357.1"/>
    </source>
</evidence>
<keyword evidence="3" id="KW-1185">Reference proteome</keyword>
<dbReference type="Proteomes" id="UP000076420">
    <property type="component" value="Unassembled WGS sequence"/>
</dbReference>
<dbReference type="AlphaFoldDB" id="A0A2C9KTU9"/>
<evidence type="ECO:0000313" key="5">
    <source>
        <dbReference type="RefSeq" id="XP_013066358.1"/>
    </source>
</evidence>
<accession>A0A2C9KTU9</accession>
<evidence type="ECO:0000313" key="1">
    <source>
        <dbReference type="EnsemblMetazoa" id="BGLB023473-PB"/>
    </source>
</evidence>
<gene>
    <name evidence="1" type="primary">106054841</name>
    <name evidence="4 5" type="synonym">LOC106054841</name>
</gene>
<protein>
    <submittedName>
        <fullName evidence="4 5">Uncharacterized protein LOC106054841 isoform X1</fullName>
    </submittedName>
</protein>
<dbReference type="PANTHER" id="PTHR34487:SF1">
    <property type="entry name" value="ACYL-ACP THIOESTERASE"/>
    <property type="match status" value="1"/>
</dbReference>
<dbReference type="VEuPathDB" id="VectorBase:BGLAX_050554"/>
<dbReference type="Proteomes" id="UP001165740">
    <property type="component" value="Chromosome 11"/>
</dbReference>
<dbReference type="RefSeq" id="XP_013066357.1">
    <property type="nucleotide sequence ID" value="XM_013210903.2"/>
</dbReference>
<proteinExistence type="predicted"/>
<evidence type="ECO:0000313" key="2">
    <source>
        <dbReference type="Proteomes" id="UP000076420"/>
    </source>
</evidence>
<dbReference type="PANTHER" id="PTHR34487">
    <property type="entry name" value="ACYL-ACP THIOESTERASE"/>
    <property type="match status" value="1"/>
</dbReference>
<reference evidence="1" key="1">
    <citation type="submission" date="2020-05" db="UniProtKB">
        <authorList>
            <consortium name="EnsemblMetazoa"/>
        </authorList>
    </citation>
    <scope>IDENTIFICATION</scope>
    <source>
        <strain evidence="1">BB02</strain>
    </source>
</reference>
<evidence type="ECO:0000313" key="3">
    <source>
        <dbReference type="Proteomes" id="UP001165740"/>
    </source>
</evidence>